<feature type="transmembrane region" description="Helical" evidence="1">
    <location>
        <begin position="175"/>
        <end position="199"/>
    </location>
</feature>
<keyword evidence="1" id="KW-0812">Transmembrane</keyword>
<protein>
    <recommendedName>
        <fullName evidence="4">EamA domain-containing protein</fullName>
    </recommendedName>
</protein>
<evidence type="ECO:0000313" key="2">
    <source>
        <dbReference type="EMBL" id="MQW38608.1"/>
    </source>
</evidence>
<keyword evidence="1" id="KW-1133">Transmembrane helix</keyword>
<name>A0A7X1Z6M6_9LACT</name>
<evidence type="ECO:0008006" key="4">
    <source>
        <dbReference type="Google" id="ProtNLM"/>
    </source>
</evidence>
<dbReference type="OrthoDB" id="2299120at2"/>
<sequence length="289" mass="33143">MALTLFWVVFLAILSALSRGVTIVIDRYQIGIQKNSVLQVNLFNNLFSMFLIIALAIYFPFWKMIFDWRVLIYAALAQFVAIGFSALYRNMTVFESVISAKIADFFIPIAVFLATGTFSIRTYILAVISTLIVMVWLRKRTDFKKYLFGIFLIVPLLVAQAFGNPLLTRHFHQNFRTIIAFTLATLSLRFIISLIMFFVYQRSWKNKKWTFTKKNTLLYLLRAFLTIVTHFTFVLVTADKMAALGWIFLNMTSLYGILVSSVTLKEKTSRQGIYLVAGLTALMIAGSFL</sequence>
<feature type="transmembrane region" description="Helical" evidence="1">
    <location>
        <begin position="271"/>
        <end position="288"/>
    </location>
</feature>
<comment type="caution">
    <text evidence="2">The sequence shown here is derived from an EMBL/GenBank/DDBJ whole genome shotgun (WGS) entry which is preliminary data.</text>
</comment>
<dbReference type="EMBL" id="WITJ01000002">
    <property type="protein sequence ID" value="MQW38608.1"/>
    <property type="molecule type" value="Genomic_DNA"/>
</dbReference>
<feature type="transmembrane region" description="Helical" evidence="1">
    <location>
        <begin position="219"/>
        <end position="238"/>
    </location>
</feature>
<proteinExistence type="predicted"/>
<feature type="transmembrane region" description="Helical" evidence="1">
    <location>
        <begin position="244"/>
        <end position="264"/>
    </location>
</feature>
<gene>
    <name evidence="2" type="ORF">GHI93_01420</name>
</gene>
<organism evidence="2 3">
    <name type="scientific">Lactococcus hircilactis</name>
    <dbReference type="NCBI Taxonomy" id="1494462"/>
    <lineage>
        <taxon>Bacteria</taxon>
        <taxon>Bacillati</taxon>
        <taxon>Bacillota</taxon>
        <taxon>Bacilli</taxon>
        <taxon>Lactobacillales</taxon>
        <taxon>Streptococcaceae</taxon>
        <taxon>Lactococcus</taxon>
    </lineage>
</organism>
<keyword evidence="3" id="KW-1185">Reference proteome</keyword>
<reference evidence="2 3" key="1">
    <citation type="submission" date="2019-10" db="EMBL/GenBank/DDBJ databases">
        <authorList>
            <person name="Dong K."/>
        </authorList>
    </citation>
    <scope>NUCLEOTIDE SEQUENCE [LARGE SCALE GENOMIC DNA]</scope>
    <source>
        <strain evidence="2 3">DSM 28960</strain>
    </source>
</reference>
<dbReference type="RefSeq" id="WP_153494918.1">
    <property type="nucleotide sequence ID" value="NZ_CBCRWP010000002.1"/>
</dbReference>
<dbReference type="AlphaFoldDB" id="A0A7X1Z6M6"/>
<evidence type="ECO:0000256" key="1">
    <source>
        <dbReference type="SAM" id="Phobius"/>
    </source>
</evidence>
<evidence type="ECO:0000313" key="3">
    <source>
        <dbReference type="Proteomes" id="UP000439550"/>
    </source>
</evidence>
<feature type="transmembrane region" description="Helical" evidence="1">
    <location>
        <begin position="42"/>
        <end position="61"/>
    </location>
</feature>
<keyword evidence="1" id="KW-0472">Membrane</keyword>
<feature type="transmembrane region" description="Helical" evidence="1">
    <location>
        <begin position="146"/>
        <end position="163"/>
    </location>
</feature>
<dbReference type="Proteomes" id="UP000439550">
    <property type="component" value="Unassembled WGS sequence"/>
</dbReference>
<feature type="transmembrane region" description="Helical" evidence="1">
    <location>
        <begin position="70"/>
        <end position="89"/>
    </location>
</feature>
<accession>A0A7X1Z6M6</accession>
<feature type="transmembrane region" description="Helical" evidence="1">
    <location>
        <begin position="109"/>
        <end position="137"/>
    </location>
</feature>